<evidence type="ECO:0000256" key="2">
    <source>
        <dbReference type="ARBA" id="ARBA00022723"/>
    </source>
</evidence>
<dbReference type="GO" id="GO:0003677">
    <property type="term" value="F:DNA binding"/>
    <property type="evidence" value="ECO:0007669"/>
    <property type="project" value="InterPro"/>
</dbReference>
<dbReference type="InterPro" id="IPR014898">
    <property type="entry name" value="Znf_C2H2_LYAR"/>
</dbReference>
<dbReference type="AlphaFoldDB" id="A0A5K3ET70"/>
<evidence type="ECO:0000313" key="11">
    <source>
        <dbReference type="WBParaSite" id="MCU_002864-RA"/>
    </source>
</evidence>
<keyword evidence="4 7" id="KW-0863">Zinc-finger</keyword>
<dbReference type="PANTHER" id="PTHR13100">
    <property type="entry name" value="CELL GROWTH-REGULATING NUCLEOLAR PROTEIN LYAR"/>
    <property type="match status" value="1"/>
</dbReference>
<comment type="subcellular location">
    <subcellularLocation>
        <location evidence="1">Nucleus</location>
    </subcellularLocation>
</comment>
<accession>A0A5K3ET70</accession>
<keyword evidence="2" id="KW-0479">Metal-binding</keyword>
<dbReference type="GO" id="GO:0000122">
    <property type="term" value="P:negative regulation of transcription by RNA polymerase II"/>
    <property type="evidence" value="ECO:0007669"/>
    <property type="project" value="TreeGrafter"/>
</dbReference>
<evidence type="ECO:0000259" key="9">
    <source>
        <dbReference type="Pfam" id="PF08790"/>
    </source>
</evidence>
<dbReference type="GO" id="GO:0008270">
    <property type="term" value="F:zinc ion binding"/>
    <property type="evidence" value="ECO:0007669"/>
    <property type="project" value="UniProtKB-KW"/>
</dbReference>
<dbReference type="PANTHER" id="PTHR13100:SF10">
    <property type="entry name" value="CELL GROWTH-REGULATING NUCLEOLAR PROTEIN"/>
    <property type="match status" value="1"/>
</dbReference>
<evidence type="ECO:0000256" key="7">
    <source>
        <dbReference type="PROSITE-ProRule" id="PRU01145"/>
    </source>
</evidence>
<evidence type="ECO:0000256" key="5">
    <source>
        <dbReference type="ARBA" id="ARBA00022833"/>
    </source>
</evidence>
<feature type="domain" description="Zinc finger C2H2 LYAR-type" evidence="9">
    <location>
        <begin position="30"/>
        <end position="57"/>
    </location>
</feature>
<dbReference type="Gene3D" id="1.10.10.2100">
    <property type="match status" value="1"/>
</dbReference>
<dbReference type="FunFam" id="3.30.1490.490:FF:000001">
    <property type="entry name" value="cell growth-regulating nucleolar protein-like"/>
    <property type="match status" value="1"/>
</dbReference>
<dbReference type="SUPFAM" id="SSF57667">
    <property type="entry name" value="beta-beta-alpha zinc fingers"/>
    <property type="match status" value="2"/>
</dbReference>
<protein>
    <submittedName>
        <fullName evidence="11">Zf-LYAR domain-containing protein</fullName>
    </submittedName>
</protein>
<dbReference type="InterPro" id="IPR039999">
    <property type="entry name" value="LYAR"/>
</dbReference>
<sequence length="289" mass="32842">MVVFICNKCNESLKKKNVENHFHTCRCATVSCVDCSKDFTKQTYVAHISCITEQEKYGKVTVESKTPKGAAKQMDWTAVVQSRLAKFTPTPGIQLQMKKKILESNNVPRKKAKFENFLTSCFRFARADDINAIWLHITKPEAEQVDSSFLNKTKDASQSSISCGIVRHGKRKLDDTGDESSICSPLPKKPLEDKPINNGGDEQNGINNNMSLKEVMASHLNEHKGPMKIKKLRRKTFRTFRLSTHFDESAHTEEALERLFQKALKKKRLFSISEDNLRVSITDNSVQED</sequence>
<dbReference type="InterPro" id="IPR036236">
    <property type="entry name" value="Znf_C2H2_sf"/>
</dbReference>
<keyword evidence="6" id="KW-0539">Nucleus</keyword>
<organism evidence="11">
    <name type="scientific">Mesocestoides corti</name>
    <name type="common">Flatworm</name>
    <dbReference type="NCBI Taxonomy" id="53468"/>
    <lineage>
        <taxon>Eukaryota</taxon>
        <taxon>Metazoa</taxon>
        <taxon>Spiralia</taxon>
        <taxon>Lophotrochozoa</taxon>
        <taxon>Platyhelminthes</taxon>
        <taxon>Cestoda</taxon>
        <taxon>Eucestoda</taxon>
        <taxon>Cyclophyllidea</taxon>
        <taxon>Mesocestoididae</taxon>
        <taxon>Mesocestoides</taxon>
    </lineage>
</organism>
<dbReference type="Gene3D" id="3.30.1490.490">
    <property type="match status" value="1"/>
</dbReference>
<dbReference type="PROSITE" id="PS51804">
    <property type="entry name" value="ZF_C2HC_LYAR"/>
    <property type="match status" value="2"/>
</dbReference>
<dbReference type="Pfam" id="PF08790">
    <property type="entry name" value="zf-LYAR"/>
    <property type="match status" value="1"/>
</dbReference>
<keyword evidence="3" id="KW-0677">Repeat</keyword>
<dbReference type="WBParaSite" id="MCU_002864-RA">
    <property type="protein sequence ID" value="MCU_002864-RA"/>
    <property type="gene ID" value="MCU_002864"/>
</dbReference>
<evidence type="ECO:0000256" key="4">
    <source>
        <dbReference type="ARBA" id="ARBA00022771"/>
    </source>
</evidence>
<dbReference type="InterPro" id="IPR058719">
    <property type="entry name" value="WHD_LYAR"/>
</dbReference>
<dbReference type="GO" id="GO:0005730">
    <property type="term" value="C:nucleolus"/>
    <property type="evidence" value="ECO:0007669"/>
    <property type="project" value="TreeGrafter"/>
</dbReference>
<evidence type="ECO:0000256" key="6">
    <source>
        <dbReference type="ARBA" id="ARBA00023242"/>
    </source>
</evidence>
<name>A0A5K3ET70_MESCO</name>
<reference evidence="11" key="1">
    <citation type="submission" date="2019-11" db="UniProtKB">
        <authorList>
            <consortium name="WormBaseParasite"/>
        </authorList>
    </citation>
    <scope>IDENTIFICATION</scope>
</reference>
<dbReference type="GO" id="GO:0006364">
    <property type="term" value="P:rRNA processing"/>
    <property type="evidence" value="ECO:0007669"/>
    <property type="project" value="TreeGrafter"/>
</dbReference>
<feature type="region of interest" description="Disordered" evidence="8">
    <location>
        <begin position="172"/>
        <end position="203"/>
    </location>
</feature>
<evidence type="ECO:0000256" key="3">
    <source>
        <dbReference type="ARBA" id="ARBA00022737"/>
    </source>
</evidence>
<keyword evidence="5" id="KW-0862">Zinc</keyword>
<proteinExistence type="predicted"/>
<dbReference type="Pfam" id="PF25879">
    <property type="entry name" value="WHD_LYAR"/>
    <property type="match status" value="1"/>
</dbReference>
<evidence type="ECO:0000256" key="8">
    <source>
        <dbReference type="SAM" id="MobiDB-lite"/>
    </source>
</evidence>
<evidence type="ECO:0000256" key="1">
    <source>
        <dbReference type="ARBA" id="ARBA00004123"/>
    </source>
</evidence>
<evidence type="ECO:0000259" key="10">
    <source>
        <dbReference type="Pfam" id="PF25879"/>
    </source>
</evidence>
<feature type="domain" description="Cell growth-regulating nucleolar protein-like winged helix" evidence="10">
    <location>
        <begin position="209"/>
        <end position="278"/>
    </location>
</feature>